<keyword evidence="2" id="KW-0067">ATP-binding</keyword>
<feature type="compositionally biased region" description="Basic and acidic residues" evidence="1">
    <location>
        <begin position="13"/>
        <end position="25"/>
    </location>
</feature>
<dbReference type="Proteomes" id="UP001231924">
    <property type="component" value="Unassembled WGS sequence"/>
</dbReference>
<evidence type="ECO:0000313" key="2">
    <source>
        <dbReference type="EMBL" id="MDL5160482.1"/>
    </source>
</evidence>
<sequence length="529" mass="56973">MTRATSRPPRSSRRGEQHTGRDTAELLRGFELPVPSRPITEPDGPAEKVNRGGRPKRGRTERGLGWTAVEAPLATLRTTTDQVGGLYPLLATPGMPPVGALIGYDALSGGAFYCHPVEWVLRQISTNPNILVFGEPGRGKSSTIAAFLLRMMVFGVNTLIAGDVKGEYSPLVRALGQEPISLGYAQRTRINPLDLGPLAARWQHLSDEQAADALNDLIGRWSTLLAGLAEAGGRPVTPTDTEVLAHVLRDLTGITAGNTRPRPITIPDVHRALTEVEDRLWRTHRFGSRQHFLDETRALTDSLGALVNGSLKGLFDEQTNIDVDWAAPIQSLDVSGLEGRGEKALAVAMTCLGSWSRSATDLRTDGALRIIVRDEIWRQMRLGTGMVAAVDAELRLSRAQQIISILAAHKPGDMLTVGDTGSQSVNIAKGLLALCDTRLLMGQTTAVADELASELQLSGREQDLITGWCNGSPGRGLWKVKAKGFQVQAMLTPRERQIFDTNAQLRGNPAGLASSRGGSVSNPDLEGLQ</sequence>
<accession>A0ABT7MKI0</accession>
<proteinExistence type="predicted"/>
<feature type="region of interest" description="Disordered" evidence="1">
    <location>
        <begin position="1"/>
        <end position="61"/>
    </location>
</feature>
<dbReference type="RefSeq" id="WP_286057085.1">
    <property type="nucleotide sequence ID" value="NZ_JASVWF010000011.1"/>
</dbReference>
<organism evidence="2 3">
    <name type="scientific">Actinomycetospora termitidis</name>
    <dbReference type="NCBI Taxonomy" id="3053470"/>
    <lineage>
        <taxon>Bacteria</taxon>
        <taxon>Bacillati</taxon>
        <taxon>Actinomycetota</taxon>
        <taxon>Actinomycetes</taxon>
        <taxon>Pseudonocardiales</taxon>
        <taxon>Pseudonocardiaceae</taxon>
        <taxon>Actinomycetospora</taxon>
    </lineage>
</organism>
<dbReference type="SUPFAM" id="SSF52540">
    <property type="entry name" value="P-loop containing nucleoside triphosphate hydrolases"/>
    <property type="match status" value="1"/>
</dbReference>
<dbReference type="InterPro" id="IPR027417">
    <property type="entry name" value="P-loop_NTPase"/>
</dbReference>
<gene>
    <name evidence="2" type="ORF">QRT03_31260</name>
</gene>
<feature type="region of interest" description="Disordered" evidence="1">
    <location>
        <begin position="509"/>
        <end position="529"/>
    </location>
</feature>
<evidence type="ECO:0000256" key="1">
    <source>
        <dbReference type="SAM" id="MobiDB-lite"/>
    </source>
</evidence>
<comment type="caution">
    <text evidence="2">The sequence shown here is derived from an EMBL/GenBank/DDBJ whole genome shotgun (WGS) entry which is preliminary data.</text>
</comment>
<dbReference type="EMBL" id="JASVWF010000011">
    <property type="protein sequence ID" value="MDL5160482.1"/>
    <property type="molecule type" value="Genomic_DNA"/>
</dbReference>
<protein>
    <submittedName>
        <fullName evidence="2">ATP-binding protein</fullName>
    </submittedName>
</protein>
<name>A0ABT7MKI0_9PSEU</name>
<reference evidence="2 3" key="1">
    <citation type="submission" date="2023-06" db="EMBL/GenBank/DDBJ databases">
        <title>Actinomycetospora Odt1-22.</title>
        <authorList>
            <person name="Supong K."/>
        </authorList>
    </citation>
    <scope>NUCLEOTIDE SEQUENCE [LARGE SCALE GENOMIC DNA]</scope>
    <source>
        <strain evidence="2 3">Odt1-22</strain>
    </source>
</reference>
<dbReference type="Gene3D" id="3.40.50.300">
    <property type="entry name" value="P-loop containing nucleotide triphosphate hydrolases"/>
    <property type="match status" value="2"/>
</dbReference>
<keyword evidence="2" id="KW-0547">Nucleotide-binding</keyword>
<evidence type="ECO:0000313" key="3">
    <source>
        <dbReference type="Proteomes" id="UP001231924"/>
    </source>
</evidence>
<keyword evidence="3" id="KW-1185">Reference proteome</keyword>
<dbReference type="GO" id="GO:0005524">
    <property type="term" value="F:ATP binding"/>
    <property type="evidence" value="ECO:0007669"/>
    <property type="project" value="UniProtKB-KW"/>
</dbReference>